<dbReference type="EMBL" id="JAAAJA010001027">
    <property type="protein sequence ID" value="KAG0248332.1"/>
    <property type="molecule type" value="Genomic_DNA"/>
</dbReference>
<feature type="region of interest" description="Disordered" evidence="1">
    <location>
        <begin position="209"/>
        <end position="300"/>
    </location>
</feature>
<feature type="compositionally biased region" description="Polar residues" evidence="1">
    <location>
        <begin position="278"/>
        <end position="295"/>
    </location>
</feature>
<evidence type="ECO:0000313" key="3">
    <source>
        <dbReference type="EMBL" id="KAG0248332.1"/>
    </source>
</evidence>
<accession>A0A9P6PMR5</accession>
<protein>
    <submittedName>
        <fullName evidence="3">Uncharacterized protein</fullName>
    </submittedName>
</protein>
<feature type="compositionally biased region" description="Polar residues" evidence="1">
    <location>
        <begin position="233"/>
        <end position="259"/>
    </location>
</feature>
<dbReference type="Proteomes" id="UP000726737">
    <property type="component" value="Unassembled WGS sequence"/>
</dbReference>
<feature type="region of interest" description="Disordered" evidence="1">
    <location>
        <begin position="312"/>
        <end position="424"/>
    </location>
</feature>
<feature type="transmembrane region" description="Helical" evidence="2">
    <location>
        <begin position="142"/>
        <end position="164"/>
    </location>
</feature>
<gene>
    <name evidence="3" type="ORF">BG011_000185</name>
</gene>
<feature type="compositionally biased region" description="Polar residues" evidence="1">
    <location>
        <begin position="337"/>
        <end position="354"/>
    </location>
</feature>
<feature type="compositionally biased region" description="Polar residues" evidence="1">
    <location>
        <begin position="213"/>
        <end position="222"/>
    </location>
</feature>
<evidence type="ECO:0000256" key="1">
    <source>
        <dbReference type="SAM" id="MobiDB-lite"/>
    </source>
</evidence>
<organism evidence="3 4">
    <name type="scientific">Mortierella polycephala</name>
    <dbReference type="NCBI Taxonomy" id="41804"/>
    <lineage>
        <taxon>Eukaryota</taxon>
        <taxon>Fungi</taxon>
        <taxon>Fungi incertae sedis</taxon>
        <taxon>Mucoromycota</taxon>
        <taxon>Mortierellomycotina</taxon>
        <taxon>Mortierellomycetes</taxon>
        <taxon>Mortierellales</taxon>
        <taxon>Mortierellaceae</taxon>
        <taxon>Mortierella</taxon>
    </lineage>
</organism>
<feature type="transmembrane region" description="Helical" evidence="2">
    <location>
        <begin position="176"/>
        <end position="201"/>
    </location>
</feature>
<evidence type="ECO:0000313" key="4">
    <source>
        <dbReference type="Proteomes" id="UP000726737"/>
    </source>
</evidence>
<dbReference type="OrthoDB" id="2131431at2759"/>
<proteinExistence type="predicted"/>
<dbReference type="AlphaFoldDB" id="A0A9P6PMR5"/>
<keyword evidence="2" id="KW-1133">Transmembrane helix</keyword>
<evidence type="ECO:0000256" key="2">
    <source>
        <dbReference type="SAM" id="Phobius"/>
    </source>
</evidence>
<feature type="compositionally biased region" description="Low complexity" evidence="1">
    <location>
        <begin position="375"/>
        <end position="424"/>
    </location>
</feature>
<keyword evidence="2" id="KW-0812">Transmembrane</keyword>
<reference evidence="3" key="1">
    <citation type="journal article" date="2020" name="Fungal Divers.">
        <title>Resolving the Mortierellaceae phylogeny through synthesis of multi-gene phylogenetics and phylogenomics.</title>
        <authorList>
            <person name="Vandepol N."/>
            <person name="Liber J."/>
            <person name="Desiro A."/>
            <person name="Na H."/>
            <person name="Kennedy M."/>
            <person name="Barry K."/>
            <person name="Grigoriev I.V."/>
            <person name="Miller A.N."/>
            <person name="O'Donnell K."/>
            <person name="Stajich J.E."/>
            <person name="Bonito G."/>
        </authorList>
    </citation>
    <scope>NUCLEOTIDE SEQUENCE</scope>
    <source>
        <strain evidence="3">KOD948</strain>
    </source>
</reference>
<feature type="transmembrane region" description="Helical" evidence="2">
    <location>
        <begin position="39"/>
        <end position="61"/>
    </location>
</feature>
<keyword evidence="2" id="KW-0472">Membrane</keyword>
<comment type="caution">
    <text evidence="3">The sequence shown here is derived from an EMBL/GenBank/DDBJ whole genome shotgun (WGS) entry which is preliminary data.</text>
</comment>
<sequence>MPVTTREGIFAVYQPETAYGSKPLPPIHVLTPTTVQKNVILAIGAIYPTIFGAGMGIASGALRDNGHFRASRILMLCQYSNWVLILWSMAAMFFYYGLKYTFILRANIIIAEAALKAPRAAFGIGNLKSRSPARFLFIQLQITGFGGSAATVLAGSLCLFWVLFQHQILSMVDDRLPHTIAFFWTGAMAVAFFVFMALITAQSVRSRKREMNEPSSMSLSTSGGNGQSVRGEGQSSNAVGAFSTSGESTKKNAMNQSHSIKGAKHTVSRSDPEVCLTHGSSGDLSTLHSIPSSEHNSMDKTRDTYAYDLEAGDAGESESESYKAPSLTPPPRPVNGPLSSGYGNTLGVNNLNHSQLRESVFGGRTPREDKEAIRSMSVSSASPQSPTQAGFSLFPLSLRSSSRNSVTPRPSTSSATSGTGIAPSYHTTSISTSYQFY</sequence>
<keyword evidence="4" id="KW-1185">Reference proteome</keyword>
<name>A0A9P6PMR5_9FUNG</name>
<feature type="transmembrane region" description="Helical" evidence="2">
    <location>
        <begin position="73"/>
        <end position="96"/>
    </location>
</feature>